<dbReference type="AlphaFoldDB" id="A0A1E8CIV7"/>
<accession>A0A1E8CIV7</accession>
<gene>
    <name evidence="1" type="ORF">PHACT_03665</name>
</gene>
<protein>
    <submittedName>
        <fullName evidence="1">Uncharacterized protein</fullName>
    </submittedName>
</protein>
<proteinExistence type="predicted"/>
<dbReference type="Proteomes" id="UP000175669">
    <property type="component" value="Unassembled WGS sequence"/>
</dbReference>
<name>A0A1E8CIV7_9GAMM</name>
<dbReference type="EMBL" id="MASR01000001">
    <property type="protein sequence ID" value="OFE12344.1"/>
    <property type="molecule type" value="Genomic_DNA"/>
</dbReference>
<evidence type="ECO:0000313" key="1">
    <source>
        <dbReference type="EMBL" id="OFE12344.1"/>
    </source>
</evidence>
<reference evidence="2" key="1">
    <citation type="submission" date="2016-07" db="EMBL/GenBank/DDBJ databases">
        <authorList>
            <person name="Florea S."/>
            <person name="Webb J.S."/>
            <person name="Jaromczyk J."/>
            <person name="Schardl C.L."/>
        </authorList>
    </citation>
    <scope>NUCLEOTIDE SEQUENCE [LARGE SCALE GENOMIC DNA]</scope>
    <source>
        <strain evidence="2">KCTC 42131</strain>
    </source>
</reference>
<sequence>MVKLLPMIDFQVSVGRSMHMRMDISPFCENLYECSCGQQHVLKSYSRILYQGFYRIVIECPDDPAYLTCVKIRMILMAKFIGLTSISGTKVSTDTDKFLLANLMKILR</sequence>
<organism evidence="1 2">
    <name type="scientific">Pseudohongiella acticola</name>
    <dbReference type="NCBI Taxonomy" id="1524254"/>
    <lineage>
        <taxon>Bacteria</taxon>
        <taxon>Pseudomonadati</taxon>
        <taxon>Pseudomonadota</taxon>
        <taxon>Gammaproteobacteria</taxon>
        <taxon>Pseudomonadales</taxon>
        <taxon>Pseudohongiellaceae</taxon>
        <taxon>Pseudohongiella</taxon>
    </lineage>
</organism>
<comment type="caution">
    <text evidence="1">The sequence shown here is derived from an EMBL/GenBank/DDBJ whole genome shotgun (WGS) entry which is preliminary data.</text>
</comment>
<evidence type="ECO:0000313" key="2">
    <source>
        <dbReference type="Proteomes" id="UP000175669"/>
    </source>
</evidence>
<keyword evidence="2" id="KW-1185">Reference proteome</keyword>